<dbReference type="OrthoDB" id="1434354at2759"/>
<accession>A0A2G8KH38</accession>
<dbReference type="PANTHER" id="PTHR23324:SF83">
    <property type="entry name" value="SEC14-LIKE PROTEIN 2"/>
    <property type="match status" value="1"/>
</dbReference>
<dbReference type="PROSITE" id="PS50866">
    <property type="entry name" value="GOLD"/>
    <property type="match status" value="1"/>
</dbReference>
<dbReference type="AlphaFoldDB" id="A0A2G8KH38"/>
<feature type="non-terminal residue" evidence="2">
    <location>
        <position position="1"/>
    </location>
</feature>
<dbReference type="EMBL" id="MRZV01000589">
    <property type="protein sequence ID" value="PIK47306.1"/>
    <property type="molecule type" value="Genomic_DNA"/>
</dbReference>
<dbReference type="Gene3D" id="2.60.120.680">
    <property type="entry name" value="GOLD domain"/>
    <property type="match status" value="1"/>
</dbReference>
<proteinExistence type="predicted"/>
<feature type="domain" description="GOLD" evidence="1">
    <location>
        <begin position="92"/>
        <end position="117"/>
    </location>
</feature>
<protein>
    <recommendedName>
        <fullName evidence="1">GOLD domain-containing protein</fullName>
    </recommendedName>
</protein>
<gene>
    <name evidence="2" type="ORF">BSL78_15834</name>
</gene>
<evidence type="ECO:0000259" key="1">
    <source>
        <dbReference type="PROSITE" id="PS50866"/>
    </source>
</evidence>
<evidence type="ECO:0000313" key="3">
    <source>
        <dbReference type="Proteomes" id="UP000230750"/>
    </source>
</evidence>
<dbReference type="SUPFAM" id="SSF101576">
    <property type="entry name" value="Supernatant protein factor (SPF), C-terminal domain"/>
    <property type="match status" value="1"/>
</dbReference>
<keyword evidence="3" id="KW-1185">Reference proteome</keyword>
<organism evidence="2 3">
    <name type="scientific">Stichopus japonicus</name>
    <name type="common">Sea cucumber</name>
    <dbReference type="NCBI Taxonomy" id="307972"/>
    <lineage>
        <taxon>Eukaryota</taxon>
        <taxon>Metazoa</taxon>
        <taxon>Echinodermata</taxon>
        <taxon>Eleutherozoa</taxon>
        <taxon>Echinozoa</taxon>
        <taxon>Holothuroidea</taxon>
        <taxon>Aspidochirotacea</taxon>
        <taxon>Aspidochirotida</taxon>
        <taxon>Stichopodidae</taxon>
        <taxon>Apostichopus</taxon>
    </lineage>
</organism>
<dbReference type="STRING" id="307972.A0A2G8KH38"/>
<name>A0A2G8KH38_STIJA</name>
<dbReference type="InterPro" id="IPR051064">
    <property type="entry name" value="SEC14/CRAL-TRIO_domain"/>
</dbReference>
<sequence>ICFGGKVPSSFYLNRRSSKCREAMDTCTVLNGKFQDVVCEVIEAGSHLQKREYIIWSVSATKRFYYAKDDHPPMKCDCDTVPERGEIICAVPGNYVIRFDNSYSWMKSKKVFYSINVVPPGIDHPLPV</sequence>
<reference evidence="2 3" key="1">
    <citation type="journal article" date="2017" name="PLoS Biol.">
        <title>The sea cucumber genome provides insights into morphological evolution and visceral regeneration.</title>
        <authorList>
            <person name="Zhang X."/>
            <person name="Sun L."/>
            <person name="Yuan J."/>
            <person name="Sun Y."/>
            <person name="Gao Y."/>
            <person name="Zhang L."/>
            <person name="Li S."/>
            <person name="Dai H."/>
            <person name="Hamel J.F."/>
            <person name="Liu C."/>
            <person name="Yu Y."/>
            <person name="Liu S."/>
            <person name="Lin W."/>
            <person name="Guo K."/>
            <person name="Jin S."/>
            <person name="Xu P."/>
            <person name="Storey K.B."/>
            <person name="Huan P."/>
            <person name="Zhang T."/>
            <person name="Zhou Y."/>
            <person name="Zhang J."/>
            <person name="Lin C."/>
            <person name="Li X."/>
            <person name="Xing L."/>
            <person name="Huo D."/>
            <person name="Sun M."/>
            <person name="Wang L."/>
            <person name="Mercier A."/>
            <person name="Li F."/>
            <person name="Yang H."/>
            <person name="Xiang J."/>
        </authorList>
    </citation>
    <scope>NUCLEOTIDE SEQUENCE [LARGE SCALE GENOMIC DNA]</scope>
    <source>
        <strain evidence="2">Shaxun</strain>
        <tissue evidence="2">Muscle</tissue>
    </source>
</reference>
<dbReference type="InterPro" id="IPR009038">
    <property type="entry name" value="GOLD_dom"/>
</dbReference>
<dbReference type="PANTHER" id="PTHR23324">
    <property type="entry name" value="SEC14 RELATED PROTEIN"/>
    <property type="match status" value="1"/>
</dbReference>
<dbReference type="GO" id="GO:0005737">
    <property type="term" value="C:cytoplasm"/>
    <property type="evidence" value="ECO:0007669"/>
    <property type="project" value="TreeGrafter"/>
</dbReference>
<comment type="caution">
    <text evidence="2">The sequence shown here is derived from an EMBL/GenBank/DDBJ whole genome shotgun (WGS) entry which is preliminary data.</text>
</comment>
<evidence type="ECO:0000313" key="2">
    <source>
        <dbReference type="EMBL" id="PIK47306.1"/>
    </source>
</evidence>
<dbReference type="InterPro" id="IPR036598">
    <property type="entry name" value="GOLD_dom_sf"/>
</dbReference>
<dbReference type="Proteomes" id="UP000230750">
    <property type="component" value="Unassembled WGS sequence"/>
</dbReference>